<feature type="binding site" evidence="8">
    <location>
        <position position="75"/>
    </location>
    <ligand>
        <name>ADP-alpha-D-glucose</name>
        <dbReference type="ChEBI" id="CHEBI:57498"/>
    </ligand>
</feature>
<evidence type="ECO:0000313" key="12">
    <source>
        <dbReference type="EMBL" id="SCM73949.1"/>
    </source>
</evidence>
<dbReference type="PANTHER" id="PTHR45825">
    <property type="entry name" value="GRANULE-BOUND STARCH SYNTHASE 1, CHLOROPLASTIC/AMYLOPLASTIC"/>
    <property type="match status" value="1"/>
</dbReference>
<dbReference type="SUPFAM" id="SSF53756">
    <property type="entry name" value="UDP-Glycosyltransferase/glycogen phosphorylase"/>
    <property type="match status" value="1"/>
</dbReference>
<evidence type="ECO:0000256" key="3">
    <source>
        <dbReference type="ARBA" id="ARBA00004964"/>
    </source>
</evidence>
<comment type="pathway">
    <text evidence="3 8">Glycan biosynthesis; glycogen biosynthesis.</text>
</comment>
<comment type="catalytic activity">
    <reaction evidence="1 8">
        <text>[(1-&gt;4)-alpha-D-glucosyl](n) + ADP-alpha-D-glucose = [(1-&gt;4)-alpha-D-glucosyl](n+1) + ADP + H(+)</text>
        <dbReference type="Rhea" id="RHEA:18189"/>
        <dbReference type="Rhea" id="RHEA-COMP:9584"/>
        <dbReference type="Rhea" id="RHEA-COMP:9587"/>
        <dbReference type="ChEBI" id="CHEBI:15378"/>
        <dbReference type="ChEBI" id="CHEBI:15444"/>
        <dbReference type="ChEBI" id="CHEBI:57498"/>
        <dbReference type="ChEBI" id="CHEBI:456216"/>
        <dbReference type="EC" id="2.4.1.21"/>
    </reaction>
</comment>
<evidence type="ECO:0000259" key="11">
    <source>
        <dbReference type="Pfam" id="PF08323"/>
    </source>
</evidence>
<protein>
    <recommendedName>
        <fullName evidence="8">Glycogen synthase</fullName>
        <ecNumber evidence="8">2.4.1.21</ecNumber>
    </recommendedName>
    <alternativeName>
        <fullName evidence="8">Starch [bacterial glycogen] synthase</fullName>
    </alternativeName>
</protein>
<organism evidence="12">
    <name type="scientific">uncultured Pleomorphomonas sp</name>
    <dbReference type="NCBI Taxonomy" id="442121"/>
    <lineage>
        <taxon>Bacteria</taxon>
        <taxon>Pseudomonadati</taxon>
        <taxon>Pseudomonadota</taxon>
        <taxon>Alphaproteobacteria</taxon>
        <taxon>Hyphomicrobiales</taxon>
        <taxon>Pleomorphomonadaceae</taxon>
        <taxon>Pleomorphomonas</taxon>
        <taxon>environmental samples</taxon>
    </lineage>
</organism>
<dbReference type="CDD" id="cd03791">
    <property type="entry name" value="GT5_Glycogen_synthase_DULL1-like"/>
    <property type="match status" value="1"/>
</dbReference>
<dbReference type="GO" id="GO:0009011">
    <property type="term" value="F:alpha-1,4-glucan glucosyltransferase (ADP-glucose donor) activity"/>
    <property type="evidence" value="ECO:0007669"/>
    <property type="project" value="UniProtKB-UniRule"/>
</dbReference>
<evidence type="ECO:0000256" key="1">
    <source>
        <dbReference type="ARBA" id="ARBA00001478"/>
    </source>
</evidence>
<dbReference type="NCBIfam" id="NF001899">
    <property type="entry name" value="PRK00654.1-2"/>
    <property type="match status" value="1"/>
</dbReference>
<evidence type="ECO:0000256" key="6">
    <source>
        <dbReference type="ARBA" id="ARBA00022679"/>
    </source>
</evidence>
<comment type="similarity">
    <text evidence="4 8">Belongs to the glycosyltransferase 1 family. Bacterial/plant glycogen synthase subfamily.</text>
</comment>
<evidence type="ECO:0000256" key="4">
    <source>
        <dbReference type="ARBA" id="ARBA00010281"/>
    </source>
</evidence>
<evidence type="ECO:0000259" key="10">
    <source>
        <dbReference type="Pfam" id="PF00534"/>
    </source>
</evidence>
<dbReference type="Gene3D" id="3.40.50.2000">
    <property type="entry name" value="Glycogen Phosphorylase B"/>
    <property type="match status" value="2"/>
</dbReference>
<keyword evidence="7 8" id="KW-0320">Glycogen biosynthesis</keyword>
<proteinExistence type="inferred from homology"/>
<dbReference type="InterPro" id="IPR001296">
    <property type="entry name" value="Glyco_trans_1"/>
</dbReference>
<feature type="domain" description="Glycosyl transferase family 1" evidence="10">
    <location>
        <begin position="340"/>
        <end position="498"/>
    </location>
</feature>
<dbReference type="InterPro" id="IPR013534">
    <property type="entry name" value="Starch_synth_cat_dom"/>
</dbReference>
<dbReference type="HAMAP" id="MF_00484">
    <property type="entry name" value="Glycogen_synth"/>
    <property type="match status" value="1"/>
</dbReference>
<dbReference type="GO" id="GO:0005829">
    <property type="term" value="C:cytosol"/>
    <property type="evidence" value="ECO:0007669"/>
    <property type="project" value="TreeGrafter"/>
</dbReference>
<dbReference type="EC" id="2.4.1.21" evidence="8"/>
<dbReference type="UniPathway" id="UPA00164"/>
<sequence length="545" mass="58984">MHDGLVPKASGTSGRHPAEKVTQVTRKLEIPLSGGDGEQMAARMEPEAGPEAHVVRRFEPLAVLAVASEAFPVVKTGGLADVIGSLPKALLSQGIATRTLIPAYPIVLAGCRDREAVGQMSLLGEDVTIWAGHCNELELLLVDCPALFDRRGGPYLDEQGNNYQDNWRRFALLSAAAARIAAEGVEGWRPDVVHLHDWQAGLAAAYIRAAGLDIPTVLTIHNLAFQGQFPASVFPALGLPSHFFHVDSLEYYGDISFLKAGIRLSDAVTTVSPTYAREILTEEQGMGMAGVLQSRRSVLSGIVNGIDEDIWNPLTDPYIPENYDLQSIERRRANRDAVERFFGLTPGDGAILSVISRLTWQKGIDLLAPVVPGLIDRGARLIVIGEGDPAIVYGLAEQARQHSGRVVVHLGFSEESAHRLHAGSDIVVQPSRFEPCGLTQLYALRYGAIPIVARTGGLAETVIDANEAAIAAGVATGFQFHPGSIEDLYHAIDRALTAFDNSQSWRRLQTRAMRTGFGWGRSADRYARLYRQLVGGRAEAAQREG</sequence>
<evidence type="ECO:0000256" key="8">
    <source>
        <dbReference type="HAMAP-Rule" id="MF_00484"/>
    </source>
</evidence>
<keyword evidence="6 8" id="KW-0808">Transferase</keyword>
<dbReference type="InterPro" id="IPR011835">
    <property type="entry name" value="GS/SS"/>
</dbReference>
<accession>A0A212L9D0</accession>
<reference evidence="12" key="1">
    <citation type="submission" date="2016-08" db="EMBL/GenBank/DDBJ databases">
        <authorList>
            <person name="Seilhamer J.J."/>
        </authorList>
    </citation>
    <scope>NUCLEOTIDE SEQUENCE</scope>
    <source>
        <strain evidence="12">86</strain>
    </source>
</reference>
<dbReference type="EMBL" id="FMJD01000005">
    <property type="protein sequence ID" value="SCM73949.1"/>
    <property type="molecule type" value="Genomic_DNA"/>
</dbReference>
<feature type="domain" description="Starch synthase catalytic" evidence="11">
    <location>
        <begin position="63"/>
        <end position="293"/>
    </location>
</feature>
<evidence type="ECO:0000256" key="2">
    <source>
        <dbReference type="ARBA" id="ARBA00002764"/>
    </source>
</evidence>
<evidence type="ECO:0000256" key="7">
    <source>
        <dbReference type="ARBA" id="ARBA00023056"/>
    </source>
</evidence>
<dbReference type="AlphaFoldDB" id="A0A212L9D0"/>
<keyword evidence="5 8" id="KW-0328">Glycosyltransferase</keyword>
<gene>
    <name evidence="8 12" type="primary">glgA</name>
    <name evidence="12" type="ORF">KL86PLE_130027</name>
</gene>
<dbReference type="Pfam" id="PF08323">
    <property type="entry name" value="Glyco_transf_5"/>
    <property type="match status" value="1"/>
</dbReference>
<comment type="function">
    <text evidence="2 8">Synthesizes alpha-1,4-glucan chains using ADP-glucose.</text>
</comment>
<dbReference type="Pfam" id="PF00534">
    <property type="entry name" value="Glycos_transf_1"/>
    <property type="match status" value="1"/>
</dbReference>
<dbReference type="GO" id="GO:0004373">
    <property type="term" value="F:alpha-1,4-glucan glucosyltransferase (UDP-glucose donor) activity"/>
    <property type="evidence" value="ECO:0007669"/>
    <property type="project" value="InterPro"/>
</dbReference>
<evidence type="ECO:0000256" key="5">
    <source>
        <dbReference type="ARBA" id="ARBA00022676"/>
    </source>
</evidence>
<dbReference type="PANTHER" id="PTHR45825:SF11">
    <property type="entry name" value="ALPHA AMYLASE DOMAIN-CONTAINING PROTEIN"/>
    <property type="match status" value="1"/>
</dbReference>
<dbReference type="GO" id="GO:0005978">
    <property type="term" value="P:glycogen biosynthetic process"/>
    <property type="evidence" value="ECO:0007669"/>
    <property type="project" value="UniProtKB-UniRule"/>
</dbReference>
<feature type="region of interest" description="Disordered" evidence="9">
    <location>
        <begin position="1"/>
        <end position="22"/>
    </location>
</feature>
<name>A0A212L9D0_9HYPH</name>
<dbReference type="NCBIfam" id="TIGR02095">
    <property type="entry name" value="glgA"/>
    <property type="match status" value="1"/>
</dbReference>
<evidence type="ECO:0000256" key="9">
    <source>
        <dbReference type="SAM" id="MobiDB-lite"/>
    </source>
</evidence>